<reference evidence="1 2" key="1">
    <citation type="journal article" date="2021" name="Elife">
        <title>Chloroplast acquisition without the gene transfer in kleptoplastic sea slugs, Plakobranchus ocellatus.</title>
        <authorList>
            <person name="Maeda T."/>
            <person name="Takahashi S."/>
            <person name="Yoshida T."/>
            <person name="Shimamura S."/>
            <person name="Takaki Y."/>
            <person name="Nagai Y."/>
            <person name="Toyoda A."/>
            <person name="Suzuki Y."/>
            <person name="Arimoto A."/>
            <person name="Ishii H."/>
            <person name="Satoh N."/>
            <person name="Nishiyama T."/>
            <person name="Hasebe M."/>
            <person name="Maruyama T."/>
            <person name="Minagawa J."/>
            <person name="Obokata J."/>
            <person name="Shigenobu S."/>
        </authorList>
    </citation>
    <scope>NUCLEOTIDE SEQUENCE [LARGE SCALE GENOMIC DNA]</scope>
</reference>
<dbReference type="Proteomes" id="UP000762676">
    <property type="component" value="Unassembled WGS sequence"/>
</dbReference>
<comment type="caution">
    <text evidence="1">The sequence shown here is derived from an EMBL/GenBank/DDBJ whole genome shotgun (WGS) entry which is preliminary data.</text>
</comment>
<proteinExistence type="predicted"/>
<gene>
    <name evidence="1" type="ORF">ElyMa_003724600</name>
</gene>
<evidence type="ECO:0000313" key="1">
    <source>
        <dbReference type="EMBL" id="GFR68137.1"/>
    </source>
</evidence>
<evidence type="ECO:0000313" key="2">
    <source>
        <dbReference type="Proteomes" id="UP000762676"/>
    </source>
</evidence>
<dbReference type="AlphaFoldDB" id="A0AAV4F456"/>
<sequence>MQIVSFPSMQTFTTLARCPLDAEMWQPRAGVLSSHAMASQKSLGHGVPGLTAYMFPGNARQPAVQRLSLSRSLIPVEVVSSLATSGAGALQSN</sequence>
<protein>
    <submittedName>
        <fullName evidence="1">Uncharacterized protein</fullName>
    </submittedName>
</protein>
<name>A0AAV4F456_9GAST</name>
<keyword evidence="2" id="KW-1185">Reference proteome</keyword>
<dbReference type="EMBL" id="BMAT01007633">
    <property type="protein sequence ID" value="GFR68137.1"/>
    <property type="molecule type" value="Genomic_DNA"/>
</dbReference>
<accession>A0AAV4F456</accession>
<organism evidence="1 2">
    <name type="scientific">Elysia marginata</name>
    <dbReference type="NCBI Taxonomy" id="1093978"/>
    <lineage>
        <taxon>Eukaryota</taxon>
        <taxon>Metazoa</taxon>
        <taxon>Spiralia</taxon>
        <taxon>Lophotrochozoa</taxon>
        <taxon>Mollusca</taxon>
        <taxon>Gastropoda</taxon>
        <taxon>Heterobranchia</taxon>
        <taxon>Euthyneura</taxon>
        <taxon>Panpulmonata</taxon>
        <taxon>Sacoglossa</taxon>
        <taxon>Placobranchoidea</taxon>
        <taxon>Plakobranchidae</taxon>
        <taxon>Elysia</taxon>
    </lineage>
</organism>